<gene>
    <name evidence="2" type="ORF">MNBD_CHLOROFLEXI01-5299</name>
</gene>
<accession>A0A3B0UKZ0</accession>
<dbReference type="Pfam" id="PF15515">
    <property type="entry name" value="MvaI_BcnI"/>
    <property type="match status" value="1"/>
</dbReference>
<evidence type="ECO:0000259" key="1">
    <source>
        <dbReference type="Pfam" id="PF15515"/>
    </source>
</evidence>
<sequence length="473" mass="53447">MSNKRKPDIYDDNTHSLEFSLQNLISLYRDAGVSKILFKRLAPNDNSKNQPYVGSHLTDLGFLPTGAVTASKSISTKTKNRKRKVKYQVQLDYYWLSSQGKQFHAPNAKLIYYPQYPEVRLSGFLSQCSINIGKWMDPNKSGRAEGRILFLGIKKPGSIIACLATPESRIAKEIDDAETIQLNTVFEELPFLTPSKSAVESKAILIDELKRIHLKGWIEGKRLDKYGNSKPYAAPNGGGYTLEAELGITPNGYSEPDYLGWEVKQFGVKKFHLINSKILTLMTPEPDKGFYFERGVEAFVRTYGYENSTRKAGRFDFNGRHIVDQRCDKTGLTLILQGYDRASGQLIDASGFIGLQDKNGILAAGWSYTKIITLWKRKHNRAVFIPSLSRILEGHPRSYHYGNQVRLFEGTSILNLLGSLAIGTTYYDPGIKLENAHTSSPKTKRRSQFRAKSSHLPNLYHEVAQIDVLQWHQ</sequence>
<proteinExistence type="predicted"/>
<organism evidence="2">
    <name type="scientific">hydrothermal vent metagenome</name>
    <dbReference type="NCBI Taxonomy" id="652676"/>
    <lineage>
        <taxon>unclassified sequences</taxon>
        <taxon>metagenomes</taxon>
        <taxon>ecological metagenomes</taxon>
    </lineage>
</organism>
<name>A0A3B0UKZ0_9ZZZZ</name>
<reference evidence="2" key="1">
    <citation type="submission" date="2018-06" db="EMBL/GenBank/DDBJ databases">
        <authorList>
            <person name="Zhirakovskaya E."/>
        </authorList>
    </citation>
    <scope>NUCLEOTIDE SEQUENCE</scope>
</reference>
<protein>
    <recommendedName>
        <fullName evidence="1">MvaI/BcnI restriction endonuclease domain-containing protein</fullName>
    </recommendedName>
</protein>
<dbReference type="AlphaFoldDB" id="A0A3B0UKZ0"/>
<feature type="domain" description="MvaI/BcnI restriction endonuclease" evidence="1">
    <location>
        <begin position="206"/>
        <end position="460"/>
    </location>
</feature>
<evidence type="ECO:0000313" key="2">
    <source>
        <dbReference type="EMBL" id="VAW31705.1"/>
    </source>
</evidence>
<dbReference type="EMBL" id="UOEU01000275">
    <property type="protein sequence ID" value="VAW31705.1"/>
    <property type="molecule type" value="Genomic_DNA"/>
</dbReference>
<dbReference type="InterPro" id="IPR043004">
    <property type="entry name" value="MvaI_BcnI_cat"/>
</dbReference>
<dbReference type="InterPro" id="IPR029127">
    <property type="entry name" value="MvaI_BcnI"/>
</dbReference>
<dbReference type="Gene3D" id="3.40.210.20">
    <property type="entry name" value="MvaI/BcnI restriction endonuclease, catalytic domain"/>
    <property type="match status" value="1"/>
</dbReference>